<sequence>MTNHGRNEAGLGAFNQFCRPDGLPSAVDVPAHPCQFETVSRPGRMRFGLSVDDHAAVRPQRRPFCVPPPPSPSRSTGSLARDYEDQLHLVASSTLLLERLQQGSKEGLTSVLVTLALCVLIGLIASTVLATSRRLVAGKDPDTGSTEAALAGLILQAPAVAPPVVPGSAGKHGADSGTHATATGARNLVMGADEGAGRRRNASVQGSWLDHMEEREWTADLNSTVTEEPDLETTGQNTTAAVASFERRLPR</sequence>
<comment type="caution">
    <text evidence="1">The sequence shown here is derived from an EMBL/GenBank/DDBJ whole genome shotgun (WGS) entry which is preliminary data.</text>
</comment>
<accession>A0ACB7T686</accession>
<protein>
    <submittedName>
        <fullName evidence="1">Uncharacterized protein</fullName>
    </submittedName>
</protein>
<gene>
    <name evidence="1" type="ORF">HPB50_027569</name>
</gene>
<proteinExistence type="predicted"/>
<reference evidence="1" key="1">
    <citation type="submission" date="2020-05" db="EMBL/GenBank/DDBJ databases">
        <title>Large-scale comparative analyses of tick genomes elucidate their genetic diversity and vector capacities.</title>
        <authorList>
            <person name="Jia N."/>
            <person name="Wang J."/>
            <person name="Shi W."/>
            <person name="Du L."/>
            <person name="Sun Y."/>
            <person name="Zhan W."/>
            <person name="Jiang J."/>
            <person name="Wang Q."/>
            <person name="Zhang B."/>
            <person name="Ji P."/>
            <person name="Sakyi L.B."/>
            <person name="Cui X."/>
            <person name="Yuan T."/>
            <person name="Jiang B."/>
            <person name="Yang W."/>
            <person name="Lam T.T.-Y."/>
            <person name="Chang Q."/>
            <person name="Ding S."/>
            <person name="Wang X."/>
            <person name="Zhu J."/>
            <person name="Ruan X."/>
            <person name="Zhao L."/>
            <person name="Wei J."/>
            <person name="Que T."/>
            <person name="Du C."/>
            <person name="Cheng J."/>
            <person name="Dai P."/>
            <person name="Han X."/>
            <person name="Huang E."/>
            <person name="Gao Y."/>
            <person name="Liu J."/>
            <person name="Shao H."/>
            <person name="Ye R."/>
            <person name="Li L."/>
            <person name="Wei W."/>
            <person name="Wang X."/>
            <person name="Wang C."/>
            <person name="Yang T."/>
            <person name="Huo Q."/>
            <person name="Li W."/>
            <person name="Guo W."/>
            <person name="Chen H."/>
            <person name="Zhou L."/>
            <person name="Ni X."/>
            <person name="Tian J."/>
            <person name="Zhou Y."/>
            <person name="Sheng Y."/>
            <person name="Liu T."/>
            <person name="Pan Y."/>
            <person name="Xia L."/>
            <person name="Li J."/>
            <person name="Zhao F."/>
            <person name="Cao W."/>
        </authorList>
    </citation>
    <scope>NUCLEOTIDE SEQUENCE</scope>
    <source>
        <strain evidence="1">Hyas-2018</strain>
    </source>
</reference>
<evidence type="ECO:0000313" key="1">
    <source>
        <dbReference type="EMBL" id="KAH6940419.1"/>
    </source>
</evidence>
<keyword evidence="2" id="KW-1185">Reference proteome</keyword>
<evidence type="ECO:0000313" key="2">
    <source>
        <dbReference type="Proteomes" id="UP000821845"/>
    </source>
</evidence>
<dbReference type="Proteomes" id="UP000821845">
    <property type="component" value="Chromosome 2"/>
</dbReference>
<name>A0ACB7T686_HYAAI</name>
<organism evidence="1 2">
    <name type="scientific">Hyalomma asiaticum</name>
    <name type="common">Tick</name>
    <dbReference type="NCBI Taxonomy" id="266040"/>
    <lineage>
        <taxon>Eukaryota</taxon>
        <taxon>Metazoa</taxon>
        <taxon>Ecdysozoa</taxon>
        <taxon>Arthropoda</taxon>
        <taxon>Chelicerata</taxon>
        <taxon>Arachnida</taxon>
        <taxon>Acari</taxon>
        <taxon>Parasitiformes</taxon>
        <taxon>Ixodida</taxon>
        <taxon>Ixodoidea</taxon>
        <taxon>Ixodidae</taxon>
        <taxon>Hyalomminae</taxon>
        <taxon>Hyalomma</taxon>
    </lineage>
</organism>
<dbReference type="EMBL" id="CM023482">
    <property type="protein sequence ID" value="KAH6940419.1"/>
    <property type="molecule type" value="Genomic_DNA"/>
</dbReference>